<feature type="transmembrane region" description="Helical" evidence="1">
    <location>
        <begin position="12"/>
        <end position="30"/>
    </location>
</feature>
<evidence type="ECO:0008006" key="4">
    <source>
        <dbReference type="Google" id="ProtNLM"/>
    </source>
</evidence>
<name>A0A1P8KL18_9BACT</name>
<keyword evidence="1" id="KW-1133">Transmembrane helix</keyword>
<protein>
    <recommendedName>
        <fullName evidence="4">SHOCT domain-containing protein</fullName>
    </recommendedName>
</protein>
<keyword evidence="3" id="KW-1185">Reference proteome</keyword>
<keyword evidence="1" id="KW-0812">Transmembrane</keyword>
<dbReference type="EMBL" id="CP019070">
    <property type="protein sequence ID" value="APW65247.1"/>
    <property type="molecule type" value="Genomic_DNA"/>
</dbReference>
<dbReference type="RefSeq" id="WP_076085220.1">
    <property type="nucleotide sequence ID" value="NZ_CP019070.1"/>
</dbReference>
<proteinExistence type="predicted"/>
<reference evidence="2 3" key="1">
    <citation type="submission" date="2017-01" db="EMBL/GenBank/DDBJ databases">
        <title>Genome sequencing of Arcobacter sp. LPB0137.</title>
        <authorList>
            <person name="Lee G.-W."/>
            <person name="Yi H."/>
        </authorList>
    </citation>
    <scope>NUCLEOTIDE SEQUENCE [LARGE SCALE GENOMIC DNA]</scope>
    <source>
        <strain evidence="2 3">LPB0137</strain>
    </source>
</reference>
<evidence type="ECO:0000256" key="1">
    <source>
        <dbReference type="SAM" id="Phobius"/>
    </source>
</evidence>
<organism evidence="2 3">
    <name type="scientific">Poseidonibacter parvus</name>
    <dbReference type="NCBI Taxonomy" id="1850254"/>
    <lineage>
        <taxon>Bacteria</taxon>
        <taxon>Pseudomonadati</taxon>
        <taxon>Campylobacterota</taxon>
        <taxon>Epsilonproteobacteria</taxon>
        <taxon>Campylobacterales</taxon>
        <taxon>Arcobacteraceae</taxon>
        <taxon>Poseidonibacter</taxon>
    </lineage>
</organism>
<keyword evidence="1" id="KW-0472">Membrane</keyword>
<evidence type="ECO:0000313" key="3">
    <source>
        <dbReference type="Proteomes" id="UP000186074"/>
    </source>
</evidence>
<dbReference type="KEGG" id="alp:LPB137_05005"/>
<dbReference type="Proteomes" id="UP000186074">
    <property type="component" value="Chromosome"/>
</dbReference>
<accession>A0A1P8KL18</accession>
<evidence type="ECO:0000313" key="2">
    <source>
        <dbReference type="EMBL" id="APW65247.1"/>
    </source>
</evidence>
<dbReference type="AlphaFoldDB" id="A0A1P8KL18"/>
<gene>
    <name evidence="2" type="ORF">LPB137_05005</name>
</gene>
<sequence length="62" mass="7539">MLDYINSYEMHHWIMMFGWFILIMTTFYLFDSKKESVRSILENRLATGDITIDEFNKLKKVL</sequence>